<dbReference type="PANTHER" id="PTHR24369">
    <property type="entry name" value="ANTIGEN BSP, PUTATIVE-RELATED"/>
    <property type="match status" value="1"/>
</dbReference>
<dbReference type="AlphaFoldDB" id="A0ABD1ECL9"/>
<dbReference type="EMBL" id="JBDJPC010000008">
    <property type="protein sequence ID" value="KAL1492402.1"/>
    <property type="molecule type" value="Genomic_DNA"/>
</dbReference>
<accession>A0ABD1ECL9</accession>
<dbReference type="Pfam" id="PF13306">
    <property type="entry name" value="LRR_5"/>
    <property type="match status" value="1"/>
</dbReference>
<dbReference type="InterPro" id="IPR001611">
    <property type="entry name" value="Leu-rich_rpt"/>
</dbReference>
<dbReference type="Pfam" id="PF13855">
    <property type="entry name" value="LRR_8"/>
    <property type="match status" value="2"/>
</dbReference>
<evidence type="ECO:0000256" key="4">
    <source>
        <dbReference type="SAM" id="MobiDB-lite"/>
    </source>
</evidence>
<evidence type="ECO:0000313" key="9">
    <source>
        <dbReference type="Proteomes" id="UP001566132"/>
    </source>
</evidence>
<dbReference type="Proteomes" id="UP001566132">
    <property type="component" value="Unassembled WGS sequence"/>
</dbReference>
<dbReference type="InterPro" id="IPR000483">
    <property type="entry name" value="Cys-rich_flank_reg_C"/>
</dbReference>
<dbReference type="InterPro" id="IPR003591">
    <property type="entry name" value="Leu-rich_rpt_typical-subtyp"/>
</dbReference>
<keyword evidence="1" id="KW-0433">Leucine-rich repeat</keyword>
<feature type="region of interest" description="Disordered" evidence="4">
    <location>
        <begin position="493"/>
        <end position="513"/>
    </location>
</feature>
<protein>
    <recommendedName>
        <fullName evidence="7">LRRCT domain-containing protein</fullName>
    </recommendedName>
</protein>
<evidence type="ECO:0000256" key="2">
    <source>
        <dbReference type="ARBA" id="ARBA00022729"/>
    </source>
</evidence>
<dbReference type="GO" id="GO:0071944">
    <property type="term" value="C:cell periphery"/>
    <property type="evidence" value="ECO:0007669"/>
    <property type="project" value="UniProtKB-ARBA"/>
</dbReference>
<dbReference type="SUPFAM" id="SSF52058">
    <property type="entry name" value="L domain-like"/>
    <property type="match status" value="1"/>
</dbReference>
<evidence type="ECO:0000256" key="6">
    <source>
        <dbReference type="SAM" id="SignalP"/>
    </source>
</evidence>
<keyword evidence="2 6" id="KW-0732">Signal</keyword>
<dbReference type="PROSITE" id="PS51450">
    <property type="entry name" value="LRR"/>
    <property type="match status" value="1"/>
</dbReference>
<evidence type="ECO:0000259" key="7">
    <source>
        <dbReference type="SMART" id="SM00082"/>
    </source>
</evidence>
<organism evidence="8 9">
    <name type="scientific">Hypothenemus hampei</name>
    <name type="common">Coffee berry borer</name>
    <dbReference type="NCBI Taxonomy" id="57062"/>
    <lineage>
        <taxon>Eukaryota</taxon>
        <taxon>Metazoa</taxon>
        <taxon>Ecdysozoa</taxon>
        <taxon>Arthropoda</taxon>
        <taxon>Hexapoda</taxon>
        <taxon>Insecta</taxon>
        <taxon>Pterygota</taxon>
        <taxon>Neoptera</taxon>
        <taxon>Endopterygota</taxon>
        <taxon>Coleoptera</taxon>
        <taxon>Polyphaga</taxon>
        <taxon>Cucujiformia</taxon>
        <taxon>Curculionidae</taxon>
        <taxon>Scolytinae</taxon>
        <taxon>Hypothenemus</taxon>
    </lineage>
</organism>
<dbReference type="InterPro" id="IPR050541">
    <property type="entry name" value="LRR_TM_domain-containing"/>
</dbReference>
<feature type="transmembrane region" description="Helical" evidence="5">
    <location>
        <begin position="449"/>
        <end position="473"/>
    </location>
</feature>
<name>A0ABD1ECL9_HYPHA</name>
<evidence type="ECO:0000256" key="3">
    <source>
        <dbReference type="ARBA" id="ARBA00022737"/>
    </source>
</evidence>
<evidence type="ECO:0000256" key="5">
    <source>
        <dbReference type="SAM" id="Phobius"/>
    </source>
</evidence>
<reference evidence="8 9" key="1">
    <citation type="submission" date="2024-05" db="EMBL/GenBank/DDBJ databases">
        <title>Genetic variation in Jamaican populations of the coffee berry borer (Hypothenemus hampei).</title>
        <authorList>
            <person name="Errbii M."/>
            <person name="Myrie A."/>
        </authorList>
    </citation>
    <scope>NUCLEOTIDE SEQUENCE [LARGE SCALE GENOMIC DNA]</scope>
    <source>
        <strain evidence="8">JA-Hopewell-2020-01-JO</strain>
        <tissue evidence="8">Whole body</tissue>
    </source>
</reference>
<keyword evidence="5" id="KW-0472">Membrane</keyword>
<proteinExistence type="predicted"/>
<keyword evidence="5" id="KW-0812">Transmembrane</keyword>
<comment type="caution">
    <text evidence="8">The sequence shown here is derived from an EMBL/GenBank/DDBJ whole genome shotgun (WGS) entry which is preliminary data.</text>
</comment>
<dbReference type="PANTHER" id="PTHR24369:SF210">
    <property type="entry name" value="CHAOPTIN-RELATED"/>
    <property type="match status" value="1"/>
</dbReference>
<dbReference type="InterPro" id="IPR026906">
    <property type="entry name" value="LRR_5"/>
</dbReference>
<keyword evidence="5" id="KW-1133">Transmembrane helix</keyword>
<sequence>MDHEKTRQMWITFFPAICLLSLVSSAGGVLCPNGCKCENEILKANCSRAGIEVVPIQLNPELHVMDLSVNKITQLHYTFTFYEKLHTLDISRNRVKNIGGGNFKTQKLLKRLNLSSNFINSLGKDTFEGLIQLSELDLSYNQMNLIGQNAFRGLGNLTILKMSGNQLDYFEEGTFKPTPNLQALYIDDNSFIRIPEELSDLSQLKILSLARNLIEIIEDEKVPNLFELQTLVLIQNSLQEIQPRGFANMPKLDHLDLSDNKLTILPTDQLSKLSKLINLKLSGNIFNYLPPVAFRGLFHLKYLMLTRLESLKSIDARAFVDNKNLEKISLDYNYKMTTLPTRLFHGNRKLKYISMRYTSVNFLVATHFPLDQLVELRVGGNPLNCNCSMGWLWKILQDDHVLVNTNTSQVKINELKLDVNDIICETPEELHNLTLVSATQRQMDCSMSWLAIVSVSLTVIFILGIIVGVFLFIPRKKSNNSIDKQVPKIIKTSYNSAPPLPPPRKSLPNHDGNHMERYIMPPVMLQNRSLSTWDPYSQHCNGNGNIYEQLNDHRDRPHIVYV</sequence>
<dbReference type="Gene3D" id="3.80.10.10">
    <property type="entry name" value="Ribonuclease Inhibitor"/>
    <property type="match status" value="2"/>
</dbReference>
<evidence type="ECO:0000256" key="1">
    <source>
        <dbReference type="ARBA" id="ARBA00022614"/>
    </source>
</evidence>
<feature type="chain" id="PRO_5044785543" description="LRRCT domain-containing protein" evidence="6">
    <location>
        <begin position="29"/>
        <end position="562"/>
    </location>
</feature>
<evidence type="ECO:0000313" key="8">
    <source>
        <dbReference type="EMBL" id="KAL1492402.1"/>
    </source>
</evidence>
<dbReference type="SMART" id="SM00082">
    <property type="entry name" value="LRRCT"/>
    <property type="match status" value="1"/>
</dbReference>
<gene>
    <name evidence="8" type="ORF">ABEB36_010654</name>
</gene>
<feature type="domain" description="LRRCT" evidence="7">
    <location>
        <begin position="381"/>
        <end position="446"/>
    </location>
</feature>
<keyword evidence="9" id="KW-1185">Reference proteome</keyword>
<feature type="signal peptide" evidence="6">
    <location>
        <begin position="1"/>
        <end position="28"/>
    </location>
</feature>
<dbReference type="InterPro" id="IPR032675">
    <property type="entry name" value="LRR_dom_sf"/>
</dbReference>
<keyword evidence="3" id="KW-0677">Repeat</keyword>
<dbReference type="SMART" id="SM00369">
    <property type="entry name" value="LRR_TYP"/>
    <property type="match status" value="7"/>
</dbReference>